<keyword evidence="4" id="KW-1185">Reference proteome</keyword>
<gene>
    <name evidence="3" type="ORF">CLV37_1243</name>
</gene>
<keyword evidence="2" id="KW-0812">Transmembrane</keyword>
<proteinExistence type="predicted"/>
<comment type="caution">
    <text evidence="3">The sequence shown here is derived from an EMBL/GenBank/DDBJ whole genome shotgun (WGS) entry which is preliminary data.</text>
</comment>
<evidence type="ECO:0000313" key="4">
    <source>
        <dbReference type="Proteomes" id="UP000238083"/>
    </source>
</evidence>
<sequence length="189" mass="21140">MSDLDRLDDGDQEKEKEKEKSPRRRAPWWAVGVTGLVLGGALTFGAVELATPDYDLVTSASLQHAWTEAAPRLGKYVISPGPAAFVALLAAGLAYRSANRTILAGRRQDRRKRDQELANRAEDRWWERYNMIEKKAGDLDDEGRQLALEALESSMTGGDLQDAFFITLAYRLKEGDPVPETDEDEEDEK</sequence>
<dbReference type="AlphaFoldDB" id="A0A2T0QTP1"/>
<feature type="compositionally biased region" description="Basic and acidic residues" evidence="1">
    <location>
        <begin position="1"/>
        <end position="20"/>
    </location>
</feature>
<protein>
    <submittedName>
        <fullName evidence="3">Uncharacterized protein</fullName>
    </submittedName>
</protein>
<evidence type="ECO:0000313" key="3">
    <source>
        <dbReference type="EMBL" id="PRY08408.1"/>
    </source>
</evidence>
<evidence type="ECO:0000256" key="1">
    <source>
        <dbReference type="SAM" id="MobiDB-lite"/>
    </source>
</evidence>
<feature type="transmembrane region" description="Helical" evidence="2">
    <location>
        <begin position="26"/>
        <end position="47"/>
    </location>
</feature>
<name>A0A2T0QTP1_9ACTN</name>
<evidence type="ECO:0000256" key="2">
    <source>
        <dbReference type="SAM" id="Phobius"/>
    </source>
</evidence>
<feature type="transmembrane region" description="Helical" evidence="2">
    <location>
        <begin position="76"/>
        <end position="98"/>
    </location>
</feature>
<accession>A0A2T0QTP1</accession>
<feature type="region of interest" description="Disordered" evidence="1">
    <location>
        <begin position="1"/>
        <end position="24"/>
    </location>
</feature>
<dbReference type="Proteomes" id="UP000238083">
    <property type="component" value="Unassembled WGS sequence"/>
</dbReference>
<dbReference type="EMBL" id="PVZF01000024">
    <property type="protein sequence ID" value="PRY08408.1"/>
    <property type="molecule type" value="Genomic_DNA"/>
</dbReference>
<reference evidence="3 4" key="1">
    <citation type="submission" date="2018-03" db="EMBL/GenBank/DDBJ databases">
        <title>Genomic Encyclopedia of Archaeal and Bacterial Type Strains, Phase II (KMG-II): from individual species to whole genera.</title>
        <authorList>
            <person name="Goeker M."/>
        </authorList>
    </citation>
    <scope>NUCLEOTIDE SEQUENCE [LARGE SCALE GENOMIC DNA]</scope>
    <source>
        <strain evidence="3 4">DSM 19711</strain>
    </source>
</reference>
<organism evidence="3 4">
    <name type="scientific">Kineococcus rhizosphaerae</name>
    <dbReference type="NCBI Taxonomy" id="559628"/>
    <lineage>
        <taxon>Bacteria</taxon>
        <taxon>Bacillati</taxon>
        <taxon>Actinomycetota</taxon>
        <taxon>Actinomycetes</taxon>
        <taxon>Kineosporiales</taxon>
        <taxon>Kineosporiaceae</taxon>
        <taxon>Kineococcus</taxon>
    </lineage>
</organism>
<keyword evidence="2" id="KW-1133">Transmembrane helix</keyword>
<dbReference type="RefSeq" id="WP_106215580.1">
    <property type="nucleotide sequence ID" value="NZ_PVZF01000024.1"/>
</dbReference>
<keyword evidence="2" id="KW-0472">Membrane</keyword>